<protein>
    <submittedName>
        <fullName evidence="2">Uncharacterized protein</fullName>
    </submittedName>
</protein>
<keyword evidence="1" id="KW-0812">Transmembrane</keyword>
<reference evidence="2" key="1">
    <citation type="journal article" date="2020" name="bioRxiv">
        <title>Chromosome-level reference genome of the European wasp spider Argiope bruennichi: a resource for studies on range expansion and evolutionary adaptation.</title>
        <authorList>
            <person name="Sheffer M.M."/>
            <person name="Hoppe A."/>
            <person name="Krehenwinkel H."/>
            <person name="Uhl G."/>
            <person name="Kuss A.W."/>
            <person name="Jensen L."/>
            <person name="Jensen C."/>
            <person name="Gillespie R.G."/>
            <person name="Hoff K.J."/>
            <person name="Prost S."/>
        </authorList>
    </citation>
    <scope>NUCLEOTIDE SEQUENCE</scope>
</reference>
<feature type="transmembrane region" description="Helical" evidence="1">
    <location>
        <begin position="247"/>
        <end position="265"/>
    </location>
</feature>
<evidence type="ECO:0000313" key="3">
    <source>
        <dbReference type="Proteomes" id="UP000807504"/>
    </source>
</evidence>
<keyword evidence="3" id="KW-1185">Reference proteome</keyword>
<keyword evidence="1" id="KW-1133">Transmembrane helix</keyword>
<dbReference type="EMBL" id="JABXBU010002231">
    <property type="protein sequence ID" value="KAF8763575.1"/>
    <property type="molecule type" value="Genomic_DNA"/>
</dbReference>
<dbReference type="AlphaFoldDB" id="A0A8T0E0D5"/>
<evidence type="ECO:0000313" key="2">
    <source>
        <dbReference type="EMBL" id="KAF8763575.1"/>
    </source>
</evidence>
<evidence type="ECO:0000256" key="1">
    <source>
        <dbReference type="SAM" id="Phobius"/>
    </source>
</evidence>
<accession>A0A8T0E0D5</accession>
<keyword evidence="1" id="KW-0472">Membrane</keyword>
<proteinExistence type="predicted"/>
<gene>
    <name evidence="2" type="ORF">HNY73_021749</name>
</gene>
<comment type="caution">
    <text evidence="2">The sequence shown here is derived from an EMBL/GenBank/DDBJ whole genome shotgun (WGS) entry which is preliminary data.</text>
</comment>
<name>A0A8T0E0D5_ARGBR</name>
<sequence length="266" mass="30672">MEDILCAALRTMWFIQDNIMVSEEKSEANSSMKYLSQVKQVCWATIKSPAYMLDVDSSFPNQHFQDPFYYLVKNDIGIDGSGQANNSISHEMKTRQHVPDICISVSRIFSIISNGRYSLRRIENNVVHSRNIMVSRKQRSNSSMSHQTKTVPDKYNMVSESHSVRSLADIPVSALKELSDYSLYEGNICPRFKQKSLKSMDPRMKCGFLNSVESLGNLEINGFYKFQQVIESICRRIYVVKEDVVDVPNIVIFLILFLIFWSLMYK</sequence>
<dbReference type="Proteomes" id="UP000807504">
    <property type="component" value="Unassembled WGS sequence"/>
</dbReference>
<reference evidence="2" key="2">
    <citation type="submission" date="2020-06" db="EMBL/GenBank/DDBJ databases">
        <authorList>
            <person name="Sheffer M."/>
        </authorList>
    </citation>
    <scope>NUCLEOTIDE SEQUENCE</scope>
</reference>
<organism evidence="2 3">
    <name type="scientific">Argiope bruennichi</name>
    <name type="common">Wasp spider</name>
    <name type="synonym">Aranea bruennichi</name>
    <dbReference type="NCBI Taxonomy" id="94029"/>
    <lineage>
        <taxon>Eukaryota</taxon>
        <taxon>Metazoa</taxon>
        <taxon>Ecdysozoa</taxon>
        <taxon>Arthropoda</taxon>
        <taxon>Chelicerata</taxon>
        <taxon>Arachnida</taxon>
        <taxon>Araneae</taxon>
        <taxon>Araneomorphae</taxon>
        <taxon>Entelegynae</taxon>
        <taxon>Araneoidea</taxon>
        <taxon>Araneidae</taxon>
        <taxon>Argiope</taxon>
    </lineage>
</organism>